<evidence type="ECO:0000256" key="4">
    <source>
        <dbReference type="SAM" id="Phobius"/>
    </source>
</evidence>
<evidence type="ECO:0000256" key="3">
    <source>
        <dbReference type="ARBA" id="ARBA00022679"/>
    </source>
</evidence>
<dbReference type="STRING" id="189381.GCA_900166615_01960"/>
<comment type="caution">
    <text evidence="5">The sequence shown here is derived from an EMBL/GenBank/DDBJ whole genome shotgun (WGS) entry which is preliminary data.</text>
</comment>
<dbReference type="Proteomes" id="UP000037405">
    <property type="component" value="Unassembled WGS sequence"/>
</dbReference>
<gene>
    <name evidence="5" type="ORF">AF331_15520</name>
</gene>
<proteinExistence type="inferred from homology"/>
<dbReference type="PANTHER" id="PTHR43630:SF1">
    <property type="entry name" value="POLY-BETA-1,6-N-ACETYL-D-GLUCOSAMINE SYNTHASE"/>
    <property type="match status" value="1"/>
</dbReference>
<comment type="similarity">
    <text evidence="1">Belongs to the glycosyltransferase 2 family.</text>
</comment>
<evidence type="ECO:0000313" key="6">
    <source>
        <dbReference type="Proteomes" id="UP000037405"/>
    </source>
</evidence>
<feature type="transmembrane region" description="Helical" evidence="4">
    <location>
        <begin position="6"/>
        <end position="26"/>
    </location>
</feature>
<feature type="transmembrane region" description="Helical" evidence="4">
    <location>
        <begin position="397"/>
        <end position="421"/>
    </location>
</feature>
<reference evidence="6" key="1">
    <citation type="submission" date="2015-07" db="EMBL/GenBank/DDBJ databases">
        <title>Fjat-14235 jcm11544.</title>
        <authorList>
            <person name="Liu B."/>
            <person name="Wang J."/>
            <person name="Zhu Y."/>
            <person name="Liu G."/>
            <person name="Chen Q."/>
            <person name="Chen Z."/>
            <person name="Lan J."/>
            <person name="Che J."/>
            <person name="Ge C."/>
            <person name="Shi H."/>
            <person name="Pan Z."/>
            <person name="Liu X."/>
        </authorList>
    </citation>
    <scope>NUCLEOTIDE SEQUENCE [LARGE SCALE GENOMIC DNA]</scope>
    <source>
        <strain evidence="6">JCM 11544</strain>
    </source>
</reference>
<feature type="transmembrane region" description="Helical" evidence="4">
    <location>
        <begin position="329"/>
        <end position="355"/>
    </location>
</feature>
<sequence length="450" mass="51511">MNMLLLLVTFTLFIAFVLFQTVYILVPLFKNEKKKRIPIKRQHSFSIIVPAYNEEMVIENCIHGYLHQAHRDAELIIVNDGSTDSTFDVLKKLLDLRLYHRPGAGGLLHKEVINIFRSSLHPSIYVLDKVNGGKADALNAGITFSRNELVVTLDADSILGEDALMEMNAAFQDHRVIACGGNVLISQAFSGEIGNLKPTFTIPNVIRYQFLQYLTAFLLHKRAQAAVGAITVIAGAFGTFRRETLFHIQGFRSTIGEDMDITLKLHRWIEENGRSSRIAFVPSAVCYTECPDTLKSMFKQRVRWQKAFIDCLIHYRSSYFTRFSWRFSLFFLVDQFIIGTLNAFTVIVAPVVFIFRHDGMTLFLFLGLTAVLLFMYQSIITIYISRLHGIRFSKQDIIRILCFLPVEIGVYRMINLVFVVYGTLSYFHQPQSWDKFERTGTVGWKGVKRA</sequence>
<dbReference type="Gene3D" id="3.90.550.10">
    <property type="entry name" value="Spore Coat Polysaccharide Biosynthesis Protein SpsA, Chain A"/>
    <property type="match status" value="1"/>
</dbReference>
<dbReference type="InterPro" id="IPR029044">
    <property type="entry name" value="Nucleotide-diphossugar_trans"/>
</dbReference>
<keyword evidence="3 5" id="KW-0808">Transferase</keyword>
<keyword evidence="4" id="KW-0812">Transmembrane</keyword>
<dbReference type="AlphaFoldDB" id="A0A0M0G2A0"/>
<dbReference type="PANTHER" id="PTHR43630">
    <property type="entry name" value="POLY-BETA-1,6-N-ACETYL-D-GLUCOSAMINE SYNTHASE"/>
    <property type="match status" value="1"/>
</dbReference>
<dbReference type="GO" id="GO:0016757">
    <property type="term" value="F:glycosyltransferase activity"/>
    <property type="evidence" value="ECO:0007669"/>
    <property type="project" value="UniProtKB-KW"/>
</dbReference>
<dbReference type="SUPFAM" id="SSF53448">
    <property type="entry name" value="Nucleotide-diphospho-sugar transferases"/>
    <property type="match status" value="1"/>
</dbReference>
<organism evidence="5 6">
    <name type="scientific">Rossellomorea marisflavi</name>
    <dbReference type="NCBI Taxonomy" id="189381"/>
    <lineage>
        <taxon>Bacteria</taxon>
        <taxon>Bacillati</taxon>
        <taxon>Bacillota</taxon>
        <taxon>Bacilli</taxon>
        <taxon>Bacillales</taxon>
        <taxon>Bacillaceae</taxon>
        <taxon>Rossellomorea</taxon>
    </lineage>
</organism>
<keyword evidence="2" id="KW-0328">Glycosyltransferase</keyword>
<evidence type="ECO:0000256" key="1">
    <source>
        <dbReference type="ARBA" id="ARBA00006739"/>
    </source>
</evidence>
<dbReference type="EMBL" id="LGUE01000005">
    <property type="protein sequence ID" value="KON83591.1"/>
    <property type="molecule type" value="Genomic_DNA"/>
</dbReference>
<keyword evidence="6" id="KW-1185">Reference proteome</keyword>
<feature type="transmembrane region" description="Helical" evidence="4">
    <location>
        <begin position="361"/>
        <end position="385"/>
    </location>
</feature>
<keyword evidence="4" id="KW-1133">Transmembrane helix</keyword>
<name>A0A0M0G2A0_9BACI</name>
<dbReference type="PATRIC" id="fig|189381.12.peg.4077"/>
<evidence type="ECO:0000256" key="2">
    <source>
        <dbReference type="ARBA" id="ARBA00022676"/>
    </source>
</evidence>
<dbReference type="CDD" id="cd06423">
    <property type="entry name" value="CESA_like"/>
    <property type="match status" value="1"/>
</dbReference>
<keyword evidence="4" id="KW-0472">Membrane</keyword>
<dbReference type="Pfam" id="PF13641">
    <property type="entry name" value="Glyco_tranf_2_3"/>
    <property type="match status" value="1"/>
</dbReference>
<accession>A0A0M0G2A0</accession>
<evidence type="ECO:0000313" key="5">
    <source>
        <dbReference type="EMBL" id="KON83591.1"/>
    </source>
</evidence>
<protein>
    <submittedName>
        <fullName evidence="5">Glycosyl transferase family 2</fullName>
    </submittedName>
</protein>